<protein>
    <submittedName>
        <fullName evidence="1">Uncharacterized protein</fullName>
    </submittedName>
</protein>
<dbReference type="Gramene" id="OMERI11G14710.1">
    <property type="protein sequence ID" value="OMERI11G14710.1"/>
    <property type="gene ID" value="OMERI11G14710"/>
</dbReference>
<dbReference type="AlphaFoldDB" id="A0A0E0F723"/>
<reference evidence="1" key="2">
    <citation type="submission" date="2018-05" db="EMBL/GenBank/DDBJ databases">
        <title>OmerRS3 (Oryza meridionalis Reference Sequence Version 3).</title>
        <authorList>
            <person name="Zhang J."/>
            <person name="Kudrna D."/>
            <person name="Lee S."/>
            <person name="Talag J."/>
            <person name="Welchert J."/>
            <person name="Wing R.A."/>
        </authorList>
    </citation>
    <scope>NUCLEOTIDE SEQUENCE [LARGE SCALE GENOMIC DNA]</scope>
    <source>
        <strain evidence="1">cv. OR44</strain>
    </source>
</reference>
<sequence length="123" mass="14284">MFFSILKDTMYFIFYNYRDRRSRVVLKEGTLKEKGCSWMELNGSVHHFAALGGKHSGNDSILLKLDEIIAKIKVFDYAPKSIPDECYLRAFDAMVVQKKKILHARAEQNKLGGWRPRDVVTDR</sequence>
<keyword evidence="2" id="KW-1185">Reference proteome</keyword>
<evidence type="ECO:0000313" key="2">
    <source>
        <dbReference type="Proteomes" id="UP000008021"/>
    </source>
</evidence>
<evidence type="ECO:0000313" key="1">
    <source>
        <dbReference type="EnsemblPlants" id="OMERI11G14710.1"/>
    </source>
</evidence>
<dbReference type="EnsemblPlants" id="OMERI11G14710.1">
    <property type="protein sequence ID" value="OMERI11G14710.1"/>
    <property type="gene ID" value="OMERI11G14710"/>
</dbReference>
<accession>A0A0E0F723</accession>
<dbReference type="Proteomes" id="UP000008021">
    <property type="component" value="Chromosome 11"/>
</dbReference>
<organism evidence="1">
    <name type="scientific">Oryza meridionalis</name>
    <dbReference type="NCBI Taxonomy" id="40149"/>
    <lineage>
        <taxon>Eukaryota</taxon>
        <taxon>Viridiplantae</taxon>
        <taxon>Streptophyta</taxon>
        <taxon>Embryophyta</taxon>
        <taxon>Tracheophyta</taxon>
        <taxon>Spermatophyta</taxon>
        <taxon>Magnoliopsida</taxon>
        <taxon>Liliopsida</taxon>
        <taxon>Poales</taxon>
        <taxon>Poaceae</taxon>
        <taxon>BOP clade</taxon>
        <taxon>Oryzoideae</taxon>
        <taxon>Oryzeae</taxon>
        <taxon>Oryzinae</taxon>
        <taxon>Oryza</taxon>
    </lineage>
</organism>
<reference evidence="1" key="1">
    <citation type="submission" date="2015-04" db="UniProtKB">
        <authorList>
            <consortium name="EnsemblPlants"/>
        </authorList>
    </citation>
    <scope>IDENTIFICATION</scope>
</reference>
<proteinExistence type="predicted"/>
<name>A0A0E0F723_9ORYZ</name>
<dbReference type="HOGENOM" id="CLU_2018879_0_0_1"/>